<keyword evidence="4" id="KW-1185">Reference proteome</keyword>
<dbReference type="EMBL" id="PPTA01000003">
    <property type="protein sequence ID" value="TFB05162.1"/>
    <property type="molecule type" value="Genomic_DNA"/>
</dbReference>
<protein>
    <recommendedName>
        <fullName evidence="5">Secreted protein</fullName>
    </recommendedName>
</protein>
<keyword evidence="1" id="KW-0472">Membrane</keyword>
<keyword evidence="2" id="KW-0732">Signal</keyword>
<accession>A0ABY2HCB2</accession>
<gene>
    <name evidence="3" type="ORF">CCMA1212_003192</name>
</gene>
<dbReference type="Proteomes" id="UP001642720">
    <property type="component" value="Unassembled WGS sequence"/>
</dbReference>
<dbReference type="RefSeq" id="XP_073561363.1">
    <property type="nucleotide sequence ID" value="XM_073700548.1"/>
</dbReference>
<comment type="caution">
    <text evidence="3">The sequence shown here is derived from an EMBL/GenBank/DDBJ whole genome shotgun (WGS) entry which is preliminary data.</text>
</comment>
<feature type="chain" id="PRO_5045581905" description="Secreted protein" evidence="2">
    <location>
        <begin position="26"/>
        <end position="128"/>
    </location>
</feature>
<proteinExistence type="predicted"/>
<feature type="signal peptide" evidence="2">
    <location>
        <begin position="1"/>
        <end position="25"/>
    </location>
</feature>
<keyword evidence="1" id="KW-0812">Transmembrane</keyword>
<dbReference type="GeneID" id="300574998"/>
<evidence type="ECO:0000313" key="4">
    <source>
        <dbReference type="Proteomes" id="UP001642720"/>
    </source>
</evidence>
<evidence type="ECO:0000313" key="3">
    <source>
        <dbReference type="EMBL" id="TFB05162.1"/>
    </source>
</evidence>
<evidence type="ECO:0008006" key="5">
    <source>
        <dbReference type="Google" id="ProtNLM"/>
    </source>
</evidence>
<organism evidence="3 4">
    <name type="scientific">Trichoderma ghanense</name>
    <dbReference type="NCBI Taxonomy" id="65468"/>
    <lineage>
        <taxon>Eukaryota</taxon>
        <taxon>Fungi</taxon>
        <taxon>Dikarya</taxon>
        <taxon>Ascomycota</taxon>
        <taxon>Pezizomycotina</taxon>
        <taxon>Sordariomycetes</taxon>
        <taxon>Hypocreomycetidae</taxon>
        <taxon>Hypocreales</taxon>
        <taxon>Hypocreaceae</taxon>
        <taxon>Trichoderma</taxon>
    </lineage>
</organism>
<feature type="transmembrane region" description="Helical" evidence="1">
    <location>
        <begin position="93"/>
        <end position="121"/>
    </location>
</feature>
<name>A0ABY2HCB2_9HYPO</name>
<keyword evidence="1" id="KW-1133">Transmembrane helix</keyword>
<evidence type="ECO:0000256" key="1">
    <source>
        <dbReference type="SAM" id="Phobius"/>
    </source>
</evidence>
<evidence type="ECO:0000256" key="2">
    <source>
        <dbReference type="SAM" id="SignalP"/>
    </source>
</evidence>
<reference evidence="3 4" key="1">
    <citation type="submission" date="2018-01" db="EMBL/GenBank/DDBJ databases">
        <title>Genome characterization of the sugarcane-associated fungus Trichoderma ghanense CCMA-1212 and their application in lignocelulose bioconversion.</title>
        <authorList>
            <person name="Steindorff A.S."/>
            <person name="Mendes T.D."/>
            <person name="Vilela E.S.D."/>
            <person name="Rodrigues D.S."/>
            <person name="Formighieri E.F."/>
            <person name="Melo I.S."/>
            <person name="Favaro L.C.L."/>
        </authorList>
    </citation>
    <scope>NUCLEOTIDE SEQUENCE [LARGE SCALE GENOMIC DNA]</scope>
    <source>
        <strain evidence="3 4">CCMA-1212</strain>
    </source>
</reference>
<sequence length="128" mass="14753">MRAPVWTLPHPMYLTLLASLPHLQAFVITITCSHPSPDMLAVHYLVAAVAGRYIPRYHVRTRPFLATDCRRHQGPVHMRRDIKRSPSCSKSRYHWLLHPCMSSPCLLFLPFFVFACFYHHLAAPSGIF</sequence>